<accession>A0A8C0VDU7</accession>
<evidence type="ECO:0000313" key="1">
    <source>
        <dbReference type="Ensembl" id="ENSCCEP00000021016.1"/>
    </source>
</evidence>
<dbReference type="AlphaFoldDB" id="A0A8C0VDU7"/>
<sequence>MSQYLPENLFKKYCVIENCTKTLPAPPPLLFLLPLPAFLLPFFYNRKYLLRELHLPETLPEFLHSADISPATPLEKSWLGYTPQMGVVFEAVLNNTRIPVLNSHWCISSAIEHKTAIFQIFCVENTSNPSGLNIHHPAGSGFAAFP</sequence>
<reference evidence="1" key="2">
    <citation type="submission" date="2025-09" db="UniProtKB">
        <authorList>
            <consortium name="Ensembl"/>
        </authorList>
    </citation>
    <scope>IDENTIFICATION</scope>
</reference>
<reference evidence="1" key="1">
    <citation type="submission" date="2025-08" db="UniProtKB">
        <authorList>
            <consortium name="Ensembl"/>
        </authorList>
    </citation>
    <scope>IDENTIFICATION</scope>
</reference>
<organism evidence="1 2">
    <name type="scientific">Cyanistes caeruleus</name>
    <name type="common">Eurasian blue tit</name>
    <name type="synonym">Parus caeruleus</name>
    <dbReference type="NCBI Taxonomy" id="156563"/>
    <lineage>
        <taxon>Eukaryota</taxon>
        <taxon>Metazoa</taxon>
        <taxon>Chordata</taxon>
        <taxon>Craniata</taxon>
        <taxon>Vertebrata</taxon>
        <taxon>Euteleostomi</taxon>
        <taxon>Archelosauria</taxon>
        <taxon>Archosauria</taxon>
        <taxon>Dinosauria</taxon>
        <taxon>Saurischia</taxon>
        <taxon>Theropoda</taxon>
        <taxon>Coelurosauria</taxon>
        <taxon>Aves</taxon>
        <taxon>Neognathae</taxon>
        <taxon>Neoaves</taxon>
        <taxon>Telluraves</taxon>
        <taxon>Australaves</taxon>
        <taxon>Passeriformes</taxon>
        <taxon>Paridae</taxon>
        <taxon>Cyanistes</taxon>
    </lineage>
</organism>
<evidence type="ECO:0000313" key="2">
    <source>
        <dbReference type="Proteomes" id="UP000694410"/>
    </source>
</evidence>
<dbReference type="Ensembl" id="ENSCCET00000031936.1">
    <property type="protein sequence ID" value="ENSCCEP00000021016.1"/>
    <property type="gene ID" value="ENSCCEG00000019075.1"/>
</dbReference>
<proteinExistence type="predicted"/>
<protein>
    <submittedName>
        <fullName evidence="1">Uncharacterized protein</fullName>
    </submittedName>
</protein>
<dbReference type="Proteomes" id="UP000694410">
    <property type="component" value="Unplaced"/>
</dbReference>
<name>A0A8C0VDU7_CYACU</name>
<keyword evidence="2" id="KW-1185">Reference proteome</keyword>